<organism evidence="2 3">
    <name type="scientific">Schistosoma mattheei</name>
    <dbReference type="NCBI Taxonomy" id="31246"/>
    <lineage>
        <taxon>Eukaryota</taxon>
        <taxon>Metazoa</taxon>
        <taxon>Spiralia</taxon>
        <taxon>Lophotrochozoa</taxon>
        <taxon>Platyhelminthes</taxon>
        <taxon>Trematoda</taxon>
        <taxon>Digenea</taxon>
        <taxon>Strigeidida</taxon>
        <taxon>Schistosomatoidea</taxon>
        <taxon>Schistosomatidae</taxon>
        <taxon>Schistosoma</taxon>
    </lineage>
</organism>
<evidence type="ECO:0000313" key="2">
    <source>
        <dbReference type="EMBL" id="VDP64748.1"/>
    </source>
</evidence>
<evidence type="ECO:0000313" key="3">
    <source>
        <dbReference type="Proteomes" id="UP000269396"/>
    </source>
</evidence>
<protein>
    <submittedName>
        <fullName evidence="2">Uncharacterized protein</fullName>
    </submittedName>
</protein>
<feature type="compositionally biased region" description="Basic residues" evidence="1">
    <location>
        <begin position="89"/>
        <end position="112"/>
    </location>
</feature>
<dbReference type="PANTHER" id="PTHR14690">
    <property type="entry name" value="IQ MOTIF CONTAINING WITH AAA DOMAIN 1"/>
    <property type="match status" value="1"/>
</dbReference>
<feature type="compositionally biased region" description="Basic and acidic residues" evidence="1">
    <location>
        <begin position="67"/>
        <end position="87"/>
    </location>
</feature>
<dbReference type="Proteomes" id="UP000269396">
    <property type="component" value="Unassembled WGS sequence"/>
</dbReference>
<proteinExistence type="predicted"/>
<dbReference type="AlphaFoldDB" id="A0A183PI07"/>
<reference evidence="2 3" key="1">
    <citation type="submission" date="2018-11" db="EMBL/GenBank/DDBJ databases">
        <authorList>
            <consortium name="Pathogen Informatics"/>
        </authorList>
    </citation>
    <scope>NUCLEOTIDE SEQUENCE [LARGE SCALE GENOMIC DNA]</scope>
    <source>
        <strain>Denwood</strain>
        <strain evidence="3">Zambia</strain>
    </source>
</reference>
<dbReference type="PANTHER" id="PTHR14690:SF0">
    <property type="entry name" value="IQ MOTIF CONTAINING WITH AAA DOMAIN 1"/>
    <property type="match status" value="1"/>
</dbReference>
<sequence>MTRLHESFGGVGSIVEIDVTVVQKRKYNSGRSIKEDWLHITLVFTRDATGKFPDYPDEDEGGSALIFKEKTPEELERELREKDEASQKSKGKNSGKSKKKPSPKKNDKQKKKKGDEEPEGFKFSPSAFLGEIHEGCHNYQALWKNRDESDNFQQHYDEEIIKEDKRLEVETEIRVQVI</sequence>
<dbReference type="EMBL" id="UZAL01034137">
    <property type="protein sequence ID" value="VDP64748.1"/>
    <property type="molecule type" value="Genomic_DNA"/>
</dbReference>
<feature type="region of interest" description="Disordered" evidence="1">
    <location>
        <begin position="49"/>
        <end position="127"/>
    </location>
</feature>
<keyword evidence="3" id="KW-1185">Reference proteome</keyword>
<gene>
    <name evidence="2" type="ORF">SMTD_LOCUS13993</name>
</gene>
<name>A0A183PI07_9TREM</name>
<dbReference type="STRING" id="31246.A0A183PI07"/>
<evidence type="ECO:0000256" key="1">
    <source>
        <dbReference type="SAM" id="MobiDB-lite"/>
    </source>
</evidence>
<dbReference type="InterPro" id="IPR052267">
    <property type="entry name" value="N-DRC_Component"/>
</dbReference>
<accession>A0A183PI07</accession>